<protein>
    <submittedName>
        <fullName evidence="2">Uncharacterized protein</fullName>
    </submittedName>
</protein>
<reference evidence="2" key="1">
    <citation type="journal article" date="2023" name="G3 (Bethesda)">
        <title>A reference genome for the long-term kleptoplast-retaining sea slug Elysia crispata morphotype clarki.</title>
        <authorList>
            <person name="Eastman K.E."/>
            <person name="Pendleton A.L."/>
            <person name="Shaikh M.A."/>
            <person name="Suttiyut T."/>
            <person name="Ogas R."/>
            <person name="Tomko P."/>
            <person name="Gavelis G."/>
            <person name="Widhalm J.R."/>
            <person name="Wisecaver J.H."/>
        </authorList>
    </citation>
    <scope>NUCLEOTIDE SEQUENCE</scope>
    <source>
        <strain evidence="2">ECLA1</strain>
    </source>
</reference>
<sequence>MTVKVNNTHLLVVETPEKCLSGVPGAAYQSMRAVRGEDVFPVASPQSQTCPSLTPPGLDSSSDEGCTWTRRTPTDLIYSSSLLLFLHGLLDMSCPTLTPDPLVDVVNRTESISSPLLTKSHPALQISATSKLSQGNAPLGPRTWASELPSQYSLTESRDLIGSSQPGRPSRERSCLTALGHGCLDNTQAGLTELSPLRSSPRATALGHGCLDNTLAGLTELSPLRSSPRYPEKQIFSCGETEFQLWRNRVSAVENTIRRDRESPNVEVQERLAVQILHCLAPVGQRMASTLGKRGQWFCI</sequence>
<keyword evidence="3" id="KW-1185">Reference proteome</keyword>
<evidence type="ECO:0000256" key="1">
    <source>
        <dbReference type="SAM" id="MobiDB-lite"/>
    </source>
</evidence>
<feature type="region of interest" description="Disordered" evidence="1">
    <location>
        <begin position="44"/>
        <end position="64"/>
    </location>
</feature>
<dbReference type="AlphaFoldDB" id="A0AAE1DV72"/>
<dbReference type="Proteomes" id="UP001283361">
    <property type="component" value="Unassembled WGS sequence"/>
</dbReference>
<evidence type="ECO:0000313" key="3">
    <source>
        <dbReference type="Proteomes" id="UP001283361"/>
    </source>
</evidence>
<comment type="caution">
    <text evidence="2">The sequence shown here is derived from an EMBL/GenBank/DDBJ whole genome shotgun (WGS) entry which is preliminary data.</text>
</comment>
<accession>A0AAE1DV72</accession>
<organism evidence="2 3">
    <name type="scientific">Elysia crispata</name>
    <name type="common">lettuce slug</name>
    <dbReference type="NCBI Taxonomy" id="231223"/>
    <lineage>
        <taxon>Eukaryota</taxon>
        <taxon>Metazoa</taxon>
        <taxon>Spiralia</taxon>
        <taxon>Lophotrochozoa</taxon>
        <taxon>Mollusca</taxon>
        <taxon>Gastropoda</taxon>
        <taxon>Heterobranchia</taxon>
        <taxon>Euthyneura</taxon>
        <taxon>Panpulmonata</taxon>
        <taxon>Sacoglossa</taxon>
        <taxon>Placobranchoidea</taxon>
        <taxon>Plakobranchidae</taxon>
        <taxon>Elysia</taxon>
    </lineage>
</organism>
<gene>
    <name evidence="2" type="ORF">RRG08_046692</name>
</gene>
<dbReference type="EMBL" id="JAWDGP010002323">
    <property type="protein sequence ID" value="KAK3783962.1"/>
    <property type="molecule type" value="Genomic_DNA"/>
</dbReference>
<evidence type="ECO:0000313" key="2">
    <source>
        <dbReference type="EMBL" id="KAK3783962.1"/>
    </source>
</evidence>
<name>A0AAE1DV72_9GAST</name>
<proteinExistence type="predicted"/>